<evidence type="ECO:0000256" key="2">
    <source>
        <dbReference type="SAM" id="Phobius"/>
    </source>
</evidence>
<feature type="region of interest" description="Disordered" evidence="1">
    <location>
        <begin position="351"/>
        <end position="389"/>
    </location>
</feature>
<dbReference type="NCBIfam" id="TIGR00996">
    <property type="entry name" value="Mtu_fam_mce"/>
    <property type="match status" value="1"/>
</dbReference>
<protein>
    <submittedName>
        <fullName evidence="4">MCE family protein</fullName>
    </submittedName>
</protein>
<feature type="domain" description="Mce/MlaD" evidence="3">
    <location>
        <begin position="44"/>
        <end position="120"/>
    </location>
</feature>
<dbReference type="InterPro" id="IPR003399">
    <property type="entry name" value="Mce/MlaD"/>
</dbReference>
<keyword evidence="2" id="KW-0812">Transmembrane</keyword>
<dbReference type="RefSeq" id="WP_213247695.1">
    <property type="nucleotide sequence ID" value="NZ_CP045806.1"/>
</dbReference>
<feature type="transmembrane region" description="Helical" evidence="2">
    <location>
        <begin position="12"/>
        <end position="32"/>
    </location>
</feature>
<evidence type="ECO:0000313" key="4">
    <source>
        <dbReference type="EMBL" id="QHN34514.1"/>
    </source>
</evidence>
<dbReference type="PANTHER" id="PTHR33371">
    <property type="entry name" value="INTERMEMBRANE PHOSPHOLIPID TRANSPORT SYSTEM BINDING PROTEIN MLAD-RELATED"/>
    <property type="match status" value="1"/>
</dbReference>
<keyword evidence="2" id="KW-1133">Transmembrane helix</keyword>
<dbReference type="InterPro" id="IPR005693">
    <property type="entry name" value="Mce"/>
</dbReference>
<organism evidence="4 5">
    <name type="scientific">Gordonia pseudamarae</name>
    <dbReference type="NCBI Taxonomy" id="2831662"/>
    <lineage>
        <taxon>Bacteria</taxon>
        <taxon>Bacillati</taxon>
        <taxon>Actinomycetota</taxon>
        <taxon>Actinomycetes</taxon>
        <taxon>Mycobacteriales</taxon>
        <taxon>Gordoniaceae</taxon>
        <taxon>Gordonia</taxon>
    </lineage>
</organism>
<dbReference type="PANTHER" id="PTHR33371:SF16">
    <property type="entry name" value="MCE-FAMILY PROTEIN MCE3F"/>
    <property type="match status" value="1"/>
</dbReference>
<reference evidence="4" key="1">
    <citation type="journal article" date="2021" name="Nat. Microbiol.">
        <title>Cocultivation of an ultrasmall environmental parasitic bacterium with lytic ability against bacteria associated with wastewater foams.</title>
        <authorList>
            <person name="Batinovic S."/>
            <person name="Rose J.J.A."/>
            <person name="Ratcliffe J."/>
            <person name="Seviour R.J."/>
            <person name="Petrovski S."/>
        </authorList>
    </citation>
    <scope>NUCLEOTIDE SEQUENCE</scope>
    <source>
        <strain evidence="4">CON9</strain>
    </source>
</reference>
<sequence>MKPTPWYRRLPTGSLQFVIFLAIAAIVIPYGINFIAGPEGFGDKITLRAQMRDAFGLTRGTGVTVRGVDVGTVSEVTLSPDGKAADITMVLRGNVRIPRDSYMQVTMATMAGIQSVDIIPESSTGPYLTTGDTISAPADRQPQQMDSIIADAAKVLRSIGDGELTIVGDAIYSALGTNEKTLTTLLSNGSQLASLVRRNAPMLRGLFDEWLTVLDAMSDGTESFERGMKTTATFTDQLDAQQPVFVYLLDRSPKGLDHARTLFDKYRGTFGGVLANLAVVEPIISDRQPALATGLKTIPRGMKDLRSIVKNGRADFSLIATQGPVCLFYDEPRSSVGDFDVAAPNLARYCPPGNGHGQRGAVNAPRPDDLGTSTWTSPGQPSGPAVVDDPVLIPNGTELLDWWRTLEERASHGN</sequence>
<dbReference type="Pfam" id="PF02470">
    <property type="entry name" value="MlaD"/>
    <property type="match status" value="1"/>
</dbReference>
<dbReference type="InterPro" id="IPR052336">
    <property type="entry name" value="MlaD_Phospholipid_Transporter"/>
</dbReference>
<dbReference type="Proteomes" id="UP001059836">
    <property type="component" value="Chromosome"/>
</dbReference>
<evidence type="ECO:0000313" key="5">
    <source>
        <dbReference type="Proteomes" id="UP001059836"/>
    </source>
</evidence>
<name>A0ABX6IGL4_9ACTN</name>
<evidence type="ECO:0000256" key="1">
    <source>
        <dbReference type="SAM" id="MobiDB-lite"/>
    </source>
</evidence>
<evidence type="ECO:0000259" key="3">
    <source>
        <dbReference type="Pfam" id="PF02470"/>
    </source>
</evidence>
<keyword evidence="5" id="KW-1185">Reference proteome</keyword>
<keyword evidence="2" id="KW-0472">Membrane</keyword>
<proteinExistence type="predicted"/>
<gene>
    <name evidence="4" type="ORF">GII31_05965</name>
</gene>
<accession>A0ABX6IGL4</accession>
<dbReference type="EMBL" id="CP045809">
    <property type="protein sequence ID" value="QHN34514.1"/>
    <property type="molecule type" value="Genomic_DNA"/>
</dbReference>
<feature type="compositionally biased region" description="Polar residues" evidence="1">
    <location>
        <begin position="371"/>
        <end position="380"/>
    </location>
</feature>